<keyword evidence="2" id="KW-1185">Reference proteome</keyword>
<organism evidence="1 2">
    <name type="scientific">Arthrobacter jinronghuae</name>
    <dbReference type="NCBI Taxonomy" id="2964609"/>
    <lineage>
        <taxon>Bacteria</taxon>
        <taxon>Bacillati</taxon>
        <taxon>Actinomycetota</taxon>
        <taxon>Actinomycetes</taxon>
        <taxon>Micrococcales</taxon>
        <taxon>Micrococcaceae</taxon>
        <taxon>Arthrobacter</taxon>
    </lineage>
</organism>
<proteinExistence type="predicted"/>
<protein>
    <submittedName>
        <fullName evidence="1">Uncharacterized protein</fullName>
    </submittedName>
</protein>
<dbReference type="EMBL" id="JANFLP010000020">
    <property type="protein sequence ID" value="MCQ1951603.1"/>
    <property type="molecule type" value="Genomic_DNA"/>
</dbReference>
<evidence type="ECO:0000313" key="2">
    <source>
        <dbReference type="Proteomes" id="UP001206924"/>
    </source>
</evidence>
<comment type="caution">
    <text evidence="1">The sequence shown here is derived from an EMBL/GenBank/DDBJ whole genome shotgun (WGS) entry which is preliminary data.</text>
</comment>
<dbReference type="Proteomes" id="UP001206924">
    <property type="component" value="Unassembled WGS sequence"/>
</dbReference>
<name>A0ABT1NV46_9MICC</name>
<gene>
    <name evidence="1" type="ORF">NNX28_16925</name>
</gene>
<dbReference type="RefSeq" id="WP_255866611.1">
    <property type="nucleotide sequence ID" value="NZ_CP104263.1"/>
</dbReference>
<evidence type="ECO:0000313" key="1">
    <source>
        <dbReference type="EMBL" id="MCQ1951603.1"/>
    </source>
</evidence>
<accession>A0ABT1NV46</accession>
<reference evidence="1 2" key="1">
    <citation type="submission" date="2022-07" db="EMBL/GenBank/DDBJ databases">
        <title>Novel species in genus Arthrobacter.</title>
        <authorList>
            <person name="Liu Y."/>
        </authorList>
    </citation>
    <scope>NUCLEOTIDE SEQUENCE [LARGE SCALE GENOMIC DNA]</scope>
    <source>
        <strain evidence="2">zg-Y859</strain>
    </source>
</reference>
<sequence>MGALVGVMESRFQDGFEVTDRTRELLTANGWTEPAIETQPEGAAA</sequence>